<dbReference type="PROSITE" id="PS50949">
    <property type="entry name" value="HTH_GNTR"/>
    <property type="match status" value="1"/>
</dbReference>
<dbReference type="InterPro" id="IPR011711">
    <property type="entry name" value="GntR_C"/>
</dbReference>
<dbReference type="Pfam" id="PF00392">
    <property type="entry name" value="GntR"/>
    <property type="match status" value="1"/>
</dbReference>
<keyword evidence="3" id="KW-0804">Transcription</keyword>
<dbReference type="PANTHER" id="PTHR43537">
    <property type="entry name" value="TRANSCRIPTIONAL REGULATOR, GNTR FAMILY"/>
    <property type="match status" value="1"/>
</dbReference>
<dbReference type="AlphaFoldDB" id="A0A840QE86"/>
<dbReference type="InterPro" id="IPR000524">
    <property type="entry name" value="Tscrpt_reg_HTH_GntR"/>
</dbReference>
<dbReference type="PANTHER" id="PTHR43537:SF24">
    <property type="entry name" value="GLUCONATE OPERON TRANSCRIPTIONAL REPRESSOR"/>
    <property type="match status" value="1"/>
</dbReference>
<evidence type="ECO:0000256" key="1">
    <source>
        <dbReference type="ARBA" id="ARBA00023015"/>
    </source>
</evidence>
<dbReference type="SUPFAM" id="SSF48008">
    <property type="entry name" value="GntR ligand-binding domain-like"/>
    <property type="match status" value="1"/>
</dbReference>
<dbReference type="InterPro" id="IPR036388">
    <property type="entry name" value="WH-like_DNA-bd_sf"/>
</dbReference>
<comment type="caution">
    <text evidence="5">The sequence shown here is derived from an EMBL/GenBank/DDBJ whole genome shotgun (WGS) entry which is preliminary data.</text>
</comment>
<dbReference type="Pfam" id="PF07729">
    <property type="entry name" value="FCD"/>
    <property type="match status" value="1"/>
</dbReference>
<dbReference type="SUPFAM" id="SSF46785">
    <property type="entry name" value="Winged helix' DNA-binding domain"/>
    <property type="match status" value="1"/>
</dbReference>
<proteinExistence type="predicted"/>
<dbReference type="GO" id="GO:0003700">
    <property type="term" value="F:DNA-binding transcription factor activity"/>
    <property type="evidence" value="ECO:0007669"/>
    <property type="project" value="InterPro"/>
</dbReference>
<reference evidence="5 6" key="1">
    <citation type="submission" date="2020-08" db="EMBL/GenBank/DDBJ databases">
        <title>Sequencing the genomes of 1000 actinobacteria strains.</title>
        <authorList>
            <person name="Klenk H.-P."/>
        </authorList>
    </citation>
    <scope>NUCLEOTIDE SEQUENCE [LARGE SCALE GENOMIC DNA]</scope>
    <source>
        <strain evidence="5 6">DSM 45584</strain>
    </source>
</reference>
<evidence type="ECO:0000259" key="4">
    <source>
        <dbReference type="PROSITE" id="PS50949"/>
    </source>
</evidence>
<dbReference type="SMART" id="SM00895">
    <property type="entry name" value="FCD"/>
    <property type="match status" value="1"/>
</dbReference>
<dbReference type="Gene3D" id="1.10.10.10">
    <property type="entry name" value="Winged helix-like DNA-binding domain superfamily/Winged helix DNA-binding domain"/>
    <property type="match status" value="1"/>
</dbReference>
<keyword evidence="1" id="KW-0805">Transcription regulation</keyword>
<dbReference type="InterPro" id="IPR008920">
    <property type="entry name" value="TF_FadR/GntR_C"/>
</dbReference>
<sequence>MIGKSMGENETNVVDTSLSDRLVDELQRRIFSGDIPVGSWLRHAALADEFGVSRTPVREALRVLGAQGIVTIVQNRGARVNGHSGRDIRELGAVRAELEGLAAELAAERIDDRQLERLRSVWPQYEARQRSANPSGAADSPEDPRQLWAEANEAFHSVILEASGNRQLGIAIADIGRRLPRNSAYSAYAGNSRLLRQNHEQHKAIVEAIANGDVRRAGTAMRRHIRSSAEAMARWIEDRQDTSA</sequence>
<evidence type="ECO:0000256" key="3">
    <source>
        <dbReference type="ARBA" id="ARBA00023163"/>
    </source>
</evidence>
<dbReference type="SMART" id="SM00345">
    <property type="entry name" value="HTH_GNTR"/>
    <property type="match status" value="1"/>
</dbReference>
<dbReference type="InterPro" id="IPR036390">
    <property type="entry name" value="WH_DNA-bd_sf"/>
</dbReference>
<dbReference type="CDD" id="cd07377">
    <property type="entry name" value="WHTH_GntR"/>
    <property type="match status" value="1"/>
</dbReference>
<dbReference type="GO" id="GO:0003677">
    <property type="term" value="F:DNA binding"/>
    <property type="evidence" value="ECO:0007669"/>
    <property type="project" value="UniProtKB-KW"/>
</dbReference>
<gene>
    <name evidence="5" type="ORF">BJ970_006713</name>
</gene>
<evidence type="ECO:0000313" key="6">
    <source>
        <dbReference type="Proteomes" id="UP000584374"/>
    </source>
</evidence>
<dbReference type="Proteomes" id="UP000584374">
    <property type="component" value="Unassembled WGS sequence"/>
</dbReference>
<name>A0A840QE86_9PSEU</name>
<protein>
    <submittedName>
        <fullName evidence="5">DNA-binding GntR family transcriptional regulator</fullName>
    </submittedName>
</protein>
<feature type="domain" description="HTH gntR-type" evidence="4">
    <location>
        <begin position="16"/>
        <end position="83"/>
    </location>
</feature>
<dbReference type="Gene3D" id="1.20.120.530">
    <property type="entry name" value="GntR ligand-binding domain-like"/>
    <property type="match status" value="1"/>
</dbReference>
<keyword evidence="6" id="KW-1185">Reference proteome</keyword>
<evidence type="ECO:0000256" key="2">
    <source>
        <dbReference type="ARBA" id="ARBA00023125"/>
    </source>
</evidence>
<dbReference type="RefSeq" id="WP_312864580.1">
    <property type="nucleotide sequence ID" value="NZ_JACHIW010000002.1"/>
</dbReference>
<dbReference type="EMBL" id="JACHIW010000002">
    <property type="protein sequence ID" value="MBB5159114.1"/>
    <property type="molecule type" value="Genomic_DNA"/>
</dbReference>
<accession>A0A840QE86</accession>
<keyword evidence="2 5" id="KW-0238">DNA-binding</keyword>
<organism evidence="5 6">
    <name type="scientific">Saccharopolyspora phatthalungensis</name>
    <dbReference type="NCBI Taxonomy" id="664693"/>
    <lineage>
        <taxon>Bacteria</taxon>
        <taxon>Bacillati</taxon>
        <taxon>Actinomycetota</taxon>
        <taxon>Actinomycetes</taxon>
        <taxon>Pseudonocardiales</taxon>
        <taxon>Pseudonocardiaceae</taxon>
        <taxon>Saccharopolyspora</taxon>
    </lineage>
</organism>
<evidence type="ECO:0000313" key="5">
    <source>
        <dbReference type="EMBL" id="MBB5159114.1"/>
    </source>
</evidence>